<proteinExistence type="predicted"/>
<accession>A0A4C1ZCY4</accession>
<dbReference type="EMBL" id="BGZK01001709">
    <property type="protein sequence ID" value="GBP84964.1"/>
    <property type="molecule type" value="Genomic_DNA"/>
</dbReference>
<sequence length="378" mass="42336">MTSQTTLIASPSAAGRHAVPTARDMRYMDDAWWKSSRHGMSQKPSRVGSLPCWPEASCVSLTSLAFNCRCKSVRWIGKYVSWRMGGWDAAVDSQPPRRSALGCDPAMSNRFDASFIYLEIVGSSKSLWRIELRHTNVHPLRLYRIYSVLPVVYVVLLERRERRSRRRVCHHRPNAHFVYVPLPRNDRIQHFKIGSVFVDNESTLILPYLNCMAADLSGLLLSSTSGTIDLARQWPSEREEGIGCSFPISVKSAVSSANNASWTPDDGRGTSFVYAGTAERETCVPYPIEGLGYIKEDSYGATFVSKPSETYSTKRRTCCGQEWAGRKPNCSSMMEADRSVAGREERGFPGLWMPITSASFQAGGNMLSVQHTRLETRL</sequence>
<gene>
    <name evidence="1" type="ORF">EVAR_39372_1</name>
</gene>
<name>A0A4C1ZCY4_EUMVA</name>
<reference evidence="1 2" key="1">
    <citation type="journal article" date="2019" name="Commun. Biol.">
        <title>The bagworm genome reveals a unique fibroin gene that provides high tensile strength.</title>
        <authorList>
            <person name="Kono N."/>
            <person name="Nakamura H."/>
            <person name="Ohtoshi R."/>
            <person name="Tomita M."/>
            <person name="Numata K."/>
            <person name="Arakawa K."/>
        </authorList>
    </citation>
    <scope>NUCLEOTIDE SEQUENCE [LARGE SCALE GENOMIC DNA]</scope>
</reference>
<protein>
    <submittedName>
        <fullName evidence="1">Uncharacterized protein</fullName>
    </submittedName>
</protein>
<evidence type="ECO:0000313" key="1">
    <source>
        <dbReference type="EMBL" id="GBP84964.1"/>
    </source>
</evidence>
<keyword evidence="2" id="KW-1185">Reference proteome</keyword>
<organism evidence="1 2">
    <name type="scientific">Eumeta variegata</name>
    <name type="common">Bagworm moth</name>
    <name type="synonym">Eumeta japonica</name>
    <dbReference type="NCBI Taxonomy" id="151549"/>
    <lineage>
        <taxon>Eukaryota</taxon>
        <taxon>Metazoa</taxon>
        <taxon>Ecdysozoa</taxon>
        <taxon>Arthropoda</taxon>
        <taxon>Hexapoda</taxon>
        <taxon>Insecta</taxon>
        <taxon>Pterygota</taxon>
        <taxon>Neoptera</taxon>
        <taxon>Endopterygota</taxon>
        <taxon>Lepidoptera</taxon>
        <taxon>Glossata</taxon>
        <taxon>Ditrysia</taxon>
        <taxon>Tineoidea</taxon>
        <taxon>Psychidae</taxon>
        <taxon>Oiketicinae</taxon>
        <taxon>Eumeta</taxon>
    </lineage>
</organism>
<evidence type="ECO:0000313" key="2">
    <source>
        <dbReference type="Proteomes" id="UP000299102"/>
    </source>
</evidence>
<comment type="caution">
    <text evidence="1">The sequence shown here is derived from an EMBL/GenBank/DDBJ whole genome shotgun (WGS) entry which is preliminary data.</text>
</comment>
<dbReference type="AlphaFoldDB" id="A0A4C1ZCY4"/>
<dbReference type="Proteomes" id="UP000299102">
    <property type="component" value="Unassembled WGS sequence"/>
</dbReference>